<feature type="compositionally biased region" description="Basic and acidic residues" evidence="1">
    <location>
        <begin position="12"/>
        <end position="44"/>
    </location>
</feature>
<dbReference type="EMBL" id="KZ663551">
    <property type="protein sequence ID" value="PPS11801.1"/>
    <property type="molecule type" value="Genomic_DNA"/>
</dbReference>
<evidence type="ECO:0000256" key="1">
    <source>
        <dbReference type="SAM" id="MobiDB-lite"/>
    </source>
</evidence>
<dbReference type="Proteomes" id="UP000239757">
    <property type="component" value="Unassembled WGS sequence"/>
</dbReference>
<organism evidence="2 3">
    <name type="scientific">Gossypium barbadense</name>
    <name type="common">Sea Island cotton</name>
    <name type="synonym">Hibiscus barbadensis</name>
    <dbReference type="NCBI Taxonomy" id="3634"/>
    <lineage>
        <taxon>Eukaryota</taxon>
        <taxon>Viridiplantae</taxon>
        <taxon>Streptophyta</taxon>
        <taxon>Embryophyta</taxon>
        <taxon>Tracheophyta</taxon>
        <taxon>Spermatophyta</taxon>
        <taxon>Magnoliopsida</taxon>
        <taxon>eudicotyledons</taxon>
        <taxon>Gunneridae</taxon>
        <taxon>Pentapetalae</taxon>
        <taxon>rosids</taxon>
        <taxon>malvids</taxon>
        <taxon>Malvales</taxon>
        <taxon>Malvaceae</taxon>
        <taxon>Malvoideae</taxon>
        <taxon>Gossypium</taxon>
    </lineage>
</organism>
<sequence length="80" mass="9220">MDLCGWVARRVGRIEGSEENKQQRGKEKKERKQRGEEEGNESRERKIRKAGDGAGEITGNLEHAETGGRRTKKREKENNR</sequence>
<accession>A0A2P5Y8F1</accession>
<evidence type="ECO:0000313" key="3">
    <source>
        <dbReference type="Proteomes" id="UP000239757"/>
    </source>
</evidence>
<reference evidence="2 3" key="1">
    <citation type="submission" date="2015-01" db="EMBL/GenBank/DDBJ databases">
        <title>Genome of allotetraploid Gossypium barbadense reveals genomic plasticity and fiber elongation in cotton evolution.</title>
        <authorList>
            <person name="Chen X."/>
            <person name="Liu X."/>
            <person name="Zhao B."/>
            <person name="Zheng H."/>
            <person name="Hu Y."/>
            <person name="Lu G."/>
            <person name="Yang C."/>
            <person name="Chen J."/>
            <person name="Shan C."/>
            <person name="Zhang L."/>
            <person name="Zhou Y."/>
            <person name="Wang L."/>
            <person name="Guo W."/>
            <person name="Bai Y."/>
            <person name="Ruan J."/>
            <person name="Shangguan X."/>
            <person name="Mao Y."/>
            <person name="Jiang J."/>
            <person name="Zhu Y."/>
            <person name="Lei J."/>
            <person name="Kang H."/>
            <person name="Chen S."/>
            <person name="He X."/>
            <person name="Wang R."/>
            <person name="Wang Y."/>
            <person name="Chen J."/>
            <person name="Wang L."/>
            <person name="Yu S."/>
            <person name="Wang B."/>
            <person name="Wei J."/>
            <person name="Song S."/>
            <person name="Lu X."/>
            <person name="Gao Z."/>
            <person name="Gu W."/>
            <person name="Deng X."/>
            <person name="Ma D."/>
            <person name="Wang S."/>
            <person name="Liang W."/>
            <person name="Fang L."/>
            <person name="Cai C."/>
            <person name="Zhu X."/>
            <person name="Zhou B."/>
            <person name="Zhang Y."/>
            <person name="Chen Z."/>
            <person name="Xu S."/>
            <person name="Zhu R."/>
            <person name="Wang S."/>
            <person name="Zhang T."/>
            <person name="Zhao G."/>
        </authorList>
    </citation>
    <scope>NUCLEOTIDE SEQUENCE [LARGE SCALE GENOMIC DNA]</scope>
    <source>
        <strain evidence="3">cv. Xinhai21</strain>
        <tissue evidence="2">Leaf</tissue>
    </source>
</reference>
<name>A0A2P5Y8F1_GOSBA</name>
<proteinExistence type="predicted"/>
<feature type="compositionally biased region" description="Basic and acidic residues" evidence="1">
    <location>
        <begin position="62"/>
        <end position="80"/>
    </location>
</feature>
<protein>
    <submittedName>
        <fullName evidence="2">Uncharacterized protein</fullName>
    </submittedName>
</protein>
<dbReference type="AlphaFoldDB" id="A0A2P5Y8F1"/>
<evidence type="ECO:0000313" key="2">
    <source>
        <dbReference type="EMBL" id="PPS11801.1"/>
    </source>
</evidence>
<gene>
    <name evidence="2" type="ORF">GOBAR_AA08845</name>
</gene>
<feature type="region of interest" description="Disordered" evidence="1">
    <location>
        <begin position="1"/>
        <end position="80"/>
    </location>
</feature>